<dbReference type="GO" id="GO:0005524">
    <property type="term" value="F:ATP binding"/>
    <property type="evidence" value="ECO:0007669"/>
    <property type="project" value="UniProtKB-KW"/>
</dbReference>
<dbReference type="Pfam" id="PF07536">
    <property type="entry name" value="HWE_HK"/>
    <property type="match status" value="1"/>
</dbReference>
<organism evidence="9 10">
    <name type="scientific">Oceanicola granulosus (strain ATCC BAA-861 / DSM 15982 / KCTC 12143 / HTCC2516)</name>
    <dbReference type="NCBI Taxonomy" id="314256"/>
    <lineage>
        <taxon>Bacteria</taxon>
        <taxon>Pseudomonadati</taxon>
        <taxon>Pseudomonadota</taxon>
        <taxon>Alphaproteobacteria</taxon>
        <taxon>Rhodobacterales</taxon>
        <taxon>Roseobacteraceae</taxon>
        <taxon>Oceanicola</taxon>
    </lineage>
</organism>
<gene>
    <name evidence="9" type="ORF">OG2516_14266</name>
</gene>
<comment type="caution">
    <text evidence="9">The sequence shown here is derived from an EMBL/GenBank/DDBJ whole genome shotgun (WGS) entry which is preliminary data.</text>
</comment>
<evidence type="ECO:0000256" key="2">
    <source>
        <dbReference type="ARBA" id="ARBA00012438"/>
    </source>
</evidence>
<dbReference type="PANTHER" id="PTHR41523:SF8">
    <property type="entry name" value="ETHYLENE RESPONSE SENSOR PROTEIN"/>
    <property type="match status" value="1"/>
</dbReference>
<dbReference type="OrthoDB" id="9816309at2"/>
<feature type="domain" description="Signal transduction histidine kinase HWE region" evidence="8">
    <location>
        <begin position="89"/>
        <end position="164"/>
    </location>
</feature>
<dbReference type="Gene3D" id="3.30.450.20">
    <property type="entry name" value="PAS domain"/>
    <property type="match status" value="1"/>
</dbReference>
<dbReference type="InterPro" id="IPR035965">
    <property type="entry name" value="PAS-like_dom_sf"/>
</dbReference>
<dbReference type="GO" id="GO:0004673">
    <property type="term" value="F:protein histidine kinase activity"/>
    <property type="evidence" value="ECO:0007669"/>
    <property type="project" value="UniProtKB-EC"/>
</dbReference>
<dbReference type="SUPFAM" id="SSF55874">
    <property type="entry name" value="ATPase domain of HSP90 chaperone/DNA topoisomerase II/histidine kinase"/>
    <property type="match status" value="1"/>
</dbReference>
<dbReference type="InterPro" id="IPR036890">
    <property type="entry name" value="HATPase_C_sf"/>
</dbReference>
<evidence type="ECO:0000256" key="3">
    <source>
        <dbReference type="ARBA" id="ARBA00022553"/>
    </source>
</evidence>
<reference evidence="9 10" key="1">
    <citation type="journal article" date="2010" name="J. Bacteriol.">
        <title>Genome sequences of Oceanicola granulosus HTCC2516(T) and Oceanicola batsensis HTCC2597(TDelta).</title>
        <authorList>
            <person name="Thrash J.C."/>
            <person name="Cho J.C."/>
            <person name="Vergin K.L."/>
            <person name="Giovannoni S.J."/>
        </authorList>
    </citation>
    <scope>NUCLEOTIDE SEQUENCE [LARGE SCALE GENOMIC DNA]</scope>
    <source>
        <strain evidence="10">ATCC BAA-861 / DSM 15982 / KCTC 12143 / HTCC2516</strain>
    </source>
</reference>
<comment type="catalytic activity">
    <reaction evidence="1">
        <text>ATP + protein L-histidine = ADP + protein N-phospho-L-histidine.</text>
        <dbReference type="EC" id="2.7.13.3"/>
    </reaction>
</comment>
<dbReference type="PANTHER" id="PTHR41523">
    <property type="entry name" value="TWO-COMPONENT SYSTEM SENSOR PROTEIN"/>
    <property type="match status" value="1"/>
</dbReference>
<evidence type="ECO:0000313" key="10">
    <source>
        <dbReference type="Proteomes" id="UP000003635"/>
    </source>
</evidence>
<evidence type="ECO:0000256" key="7">
    <source>
        <dbReference type="ARBA" id="ARBA00022840"/>
    </source>
</evidence>
<evidence type="ECO:0000256" key="5">
    <source>
        <dbReference type="ARBA" id="ARBA00022741"/>
    </source>
</evidence>
<keyword evidence="3" id="KW-0597">Phosphoprotein</keyword>
<keyword evidence="10" id="KW-1185">Reference proteome</keyword>
<name>Q2CB24_OCEGH</name>
<dbReference type="EMBL" id="AAOT01000044">
    <property type="protein sequence ID" value="EAR49852.1"/>
    <property type="molecule type" value="Genomic_DNA"/>
</dbReference>
<sequence>MDEVIGRPVTEIVHFDGHPDWFEEGRRHCRDAPEMVFEALDGNDREYEVTLAPIRQAKRRQAKTDWSVVLRDITERKAVARRLEVVVDEMRHRLKNTLGIVTGMARQTLSEPDKSAFVDRLHALSHAHDALFRENWESVGLHELLTFAQRAAGGPGRLRYDAPNVALSSQRTMGLSMAFHELVTNALKYGALSVPGGHVEITCAPEPGDAGKLRLIWSEHGGPIVQEPTRIGFGTRMIRMVLGSDGARIDFRFPPEGLRCEVRFDPQV</sequence>
<dbReference type="STRING" id="314256.OG2516_14266"/>
<keyword evidence="6 9" id="KW-0418">Kinase</keyword>
<keyword evidence="7" id="KW-0067">ATP-binding</keyword>
<dbReference type="EC" id="2.7.13.3" evidence="2"/>
<evidence type="ECO:0000313" key="9">
    <source>
        <dbReference type="EMBL" id="EAR49852.1"/>
    </source>
</evidence>
<dbReference type="eggNOG" id="COG3920">
    <property type="taxonomic scope" value="Bacteria"/>
</dbReference>
<evidence type="ECO:0000256" key="6">
    <source>
        <dbReference type="ARBA" id="ARBA00022777"/>
    </source>
</evidence>
<proteinExistence type="predicted"/>
<dbReference type="Proteomes" id="UP000003635">
    <property type="component" value="Unassembled WGS sequence"/>
</dbReference>
<dbReference type="InterPro" id="IPR011102">
    <property type="entry name" value="Sig_transdc_His_kinase_HWE"/>
</dbReference>
<protein>
    <recommendedName>
        <fullName evidence="2">histidine kinase</fullName>
        <ecNumber evidence="2">2.7.13.3</ecNumber>
    </recommendedName>
</protein>
<keyword evidence="5" id="KW-0547">Nucleotide-binding</keyword>
<dbReference type="SMART" id="SM00911">
    <property type="entry name" value="HWE_HK"/>
    <property type="match status" value="1"/>
</dbReference>
<keyword evidence="4" id="KW-0808">Transferase</keyword>
<evidence type="ECO:0000259" key="8">
    <source>
        <dbReference type="SMART" id="SM00911"/>
    </source>
</evidence>
<evidence type="ECO:0000256" key="1">
    <source>
        <dbReference type="ARBA" id="ARBA00000085"/>
    </source>
</evidence>
<dbReference type="HOGENOM" id="CLU_000445_114_57_5"/>
<dbReference type="SUPFAM" id="SSF55785">
    <property type="entry name" value="PYP-like sensor domain (PAS domain)"/>
    <property type="match status" value="1"/>
</dbReference>
<evidence type="ECO:0000256" key="4">
    <source>
        <dbReference type="ARBA" id="ARBA00022679"/>
    </source>
</evidence>
<dbReference type="AlphaFoldDB" id="Q2CB24"/>
<dbReference type="Gene3D" id="3.30.565.10">
    <property type="entry name" value="Histidine kinase-like ATPase, C-terminal domain"/>
    <property type="match status" value="1"/>
</dbReference>
<accession>Q2CB24</accession>